<organism evidence="1 2">
    <name type="scientific">Oleiagrimonas soli</name>
    <dbReference type="NCBI Taxonomy" id="1543381"/>
    <lineage>
        <taxon>Bacteria</taxon>
        <taxon>Pseudomonadati</taxon>
        <taxon>Pseudomonadota</taxon>
        <taxon>Gammaproteobacteria</taxon>
        <taxon>Lysobacterales</taxon>
        <taxon>Rhodanobacteraceae</taxon>
        <taxon>Oleiagrimonas</taxon>
    </lineage>
</organism>
<dbReference type="Proteomes" id="UP000560000">
    <property type="component" value="Unassembled WGS sequence"/>
</dbReference>
<comment type="caution">
    <text evidence="1">The sequence shown here is derived from an EMBL/GenBank/DDBJ whole genome shotgun (WGS) entry which is preliminary data.</text>
</comment>
<reference evidence="1 2" key="1">
    <citation type="submission" date="2020-08" db="EMBL/GenBank/DDBJ databases">
        <title>Genomic Encyclopedia of Type Strains, Phase IV (KMG-IV): sequencing the most valuable type-strain genomes for metagenomic binning, comparative biology and taxonomic classification.</title>
        <authorList>
            <person name="Goeker M."/>
        </authorList>
    </citation>
    <scope>NUCLEOTIDE SEQUENCE [LARGE SCALE GENOMIC DNA]</scope>
    <source>
        <strain evidence="1 2">DSM 107085</strain>
    </source>
</reference>
<dbReference type="RefSeq" id="WP_052394473.1">
    <property type="nucleotide sequence ID" value="NZ_JACHET010000001.1"/>
</dbReference>
<gene>
    <name evidence="1" type="ORF">HNQ86_002078</name>
</gene>
<protein>
    <submittedName>
        <fullName evidence="1">Uncharacterized protein</fullName>
    </submittedName>
</protein>
<evidence type="ECO:0000313" key="1">
    <source>
        <dbReference type="EMBL" id="MBB6184733.1"/>
    </source>
</evidence>
<proteinExistence type="predicted"/>
<accession>A0A841KGI1</accession>
<sequence>MSVRYALPAFLEGIHDRAAYVRWLQRKAVAHVRRDRKRGNVTATVSSYKQAIHEAVLASDGVDAYTGEALDWRLLSDYDNATSKEQRRAYKQRFAMLPSVDHVGDGLGPADFRICAWRTNDCKNDLDLATWIDFCRKVVAHADRSAS</sequence>
<evidence type="ECO:0000313" key="2">
    <source>
        <dbReference type="Proteomes" id="UP000560000"/>
    </source>
</evidence>
<dbReference type="AlphaFoldDB" id="A0A841KGI1"/>
<name>A0A841KGI1_9GAMM</name>
<dbReference type="EMBL" id="JACHET010000001">
    <property type="protein sequence ID" value="MBB6184733.1"/>
    <property type="molecule type" value="Genomic_DNA"/>
</dbReference>